<dbReference type="RefSeq" id="WP_155452327.1">
    <property type="nucleotide sequence ID" value="NZ_WNKX01000001.1"/>
</dbReference>
<dbReference type="EMBL" id="WNKX01000001">
    <property type="protein sequence ID" value="MTW09361.1"/>
    <property type="molecule type" value="Genomic_DNA"/>
</dbReference>
<accession>A0A6L6QBE2</accession>
<dbReference type="OrthoDB" id="5405941at2"/>
<dbReference type="Proteomes" id="UP000472320">
    <property type="component" value="Unassembled WGS sequence"/>
</dbReference>
<evidence type="ECO:0000313" key="1">
    <source>
        <dbReference type="EMBL" id="MTW09361.1"/>
    </source>
</evidence>
<evidence type="ECO:0000313" key="2">
    <source>
        <dbReference type="Proteomes" id="UP000472320"/>
    </source>
</evidence>
<dbReference type="AlphaFoldDB" id="A0A6L6QBE2"/>
<organism evidence="1 2">
    <name type="scientific">Massilia eburnea</name>
    <dbReference type="NCBI Taxonomy" id="1776165"/>
    <lineage>
        <taxon>Bacteria</taxon>
        <taxon>Pseudomonadati</taxon>
        <taxon>Pseudomonadota</taxon>
        <taxon>Betaproteobacteria</taxon>
        <taxon>Burkholderiales</taxon>
        <taxon>Oxalobacteraceae</taxon>
        <taxon>Telluria group</taxon>
        <taxon>Massilia</taxon>
    </lineage>
</organism>
<protein>
    <submittedName>
        <fullName evidence="1">Oxidoreductase</fullName>
    </submittedName>
</protein>
<keyword evidence="2" id="KW-1185">Reference proteome</keyword>
<comment type="caution">
    <text evidence="1">The sequence shown here is derived from an EMBL/GenBank/DDBJ whole genome shotgun (WGS) entry which is preliminary data.</text>
</comment>
<reference evidence="1 2" key="1">
    <citation type="submission" date="2019-11" db="EMBL/GenBank/DDBJ databases">
        <title>Type strains purchased from KCTC, JCM and DSMZ.</title>
        <authorList>
            <person name="Lu H."/>
        </authorList>
    </citation>
    <scope>NUCLEOTIDE SEQUENCE [LARGE SCALE GENOMIC DNA]</scope>
    <source>
        <strain evidence="1 2">JCM 31587</strain>
    </source>
</reference>
<name>A0A6L6QBE2_9BURK</name>
<sequence>MEERLFFDGLHALAASAFPKHCNYCGRVFATATDFMRQTQSVRQDITGLKQSFDDDSVAIVEAYRNCPCGSTLMDFFSDRRDVSEAGGRRRELFDKLLPHLEEKGMDRAAAREHLLRLLRGRQDSGNMDR</sequence>
<gene>
    <name evidence="1" type="ORF">GM658_02005</name>
</gene>
<proteinExistence type="predicted"/>